<name>A0A759KBK2_SALER</name>
<feature type="region of interest" description="Disordered" evidence="1">
    <location>
        <begin position="274"/>
        <end position="296"/>
    </location>
</feature>
<feature type="compositionally biased region" description="Basic and acidic residues" evidence="1">
    <location>
        <begin position="274"/>
        <end position="285"/>
    </location>
</feature>
<dbReference type="Pfam" id="PF02510">
    <property type="entry name" value="SPAN"/>
    <property type="match status" value="1"/>
</dbReference>
<accession>A0A759KBK2</accession>
<sequence length="296" mass="33029">MENILQVSKSRTISTGTQDNVETITDYLHRKMREKGNTHQKNDDDKTHSLYHLIHFSYLQHSSCLKGMGENKTSSATGILQTSGISSVADQFPGLSSDELLMKMSVSKGIKKTGNKHHMMLSNVVCGDARGNENVSSSINIGKNNCTNLAPVISNADLKTFTETKMEKSEAVGESVPLSAYITASQFPEKNYVQAVHNHIETYTAEKNTTFQGSADIQENKSDILIYRFHKWGNDASVSIQPQTGGVVVLQPSDSSVGQRLIENWPEELKRQWYLSSDDRNERKQQHQNSDDDEDS</sequence>
<proteinExistence type="predicted"/>
<organism evidence="3">
    <name type="scientific">Salmonella enterica</name>
    <name type="common">Salmonella choleraesuis</name>
    <dbReference type="NCBI Taxonomy" id="28901"/>
    <lineage>
        <taxon>Bacteria</taxon>
        <taxon>Pseudomonadati</taxon>
        <taxon>Pseudomonadota</taxon>
        <taxon>Gammaproteobacteria</taxon>
        <taxon>Enterobacterales</taxon>
        <taxon>Enterobacteriaceae</taxon>
        <taxon>Salmonella</taxon>
    </lineage>
</organism>
<dbReference type="AlphaFoldDB" id="A0A759KBK2"/>
<reference evidence="3" key="2">
    <citation type="submission" date="2020-02" db="EMBL/GenBank/DDBJ databases">
        <authorList>
            <consortium name="NCBI Pathogen Detection Project"/>
        </authorList>
    </citation>
    <scope>NUCLEOTIDE SEQUENCE</scope>
    <source>
        <strain evidence="3">MA.CK_94/00000542</strain>
    </source>
</reference>
<evidence type="ECO:0000256" key="1">
    <source>
        <dbReference type="SAM" id="MobiDB-lite"/>
    </source>
</evidence>
<gene>
    <name evidence="3" type="ORF">G8W59_004225</name>
</gene>
<evidence type="ECO:0000313" key="3">
    <source>
        <dbReference type="EMBL" id="HAG1892160.1"/>
    </source>
</evidence>
<evidence type="ECO:0000259" key="2">
    <source>
        <dbReference type="Pfam" id="PF02510"/>
    </source>
</evidence>
<dbReference type="EMBL" id="DAAXOJ010000008">
    <property type="protein sequence ID" value="HAG1892160.1"/>
    <property type="molecule type" value="Genomic_DNA"/>
</dbReference>
<reference evidence="3" key="1">
    <citation type="journal article" date="2018" name="Genome Biol.">
        <title>SKESA: strategic k-mer extension for scrupulous assemblies.</title>
        <authorList>
            <person name="Souvorov A."/>
            <person name="Agarwala R."/>
            <person name="Lipman D.J."/>
        </authorList>
    </citation>
    <scope>NUCLEOTIDE SEQUENCE</scope>
    <source>
        <strain evidence="3">MA.CK_94/00000542</strain>
    </source>
</reference>
<comment type="caution">
    <text evidence="3">The sequence shown here is derived from an EMBL/GenBank/DDBJ whole genome shotgun (WGS) entry which is preliminary data.</text>
</comment>
<dbReference type="InterPro" id="IPR056746">
    <property type="entry name" value="SPAN_dom"/>
</dbReference>
<feature type="domain" description="Surface presentation of antigen" evidence="2">
    <location>
        <begin position="222"/>
        <end position="294"/>
    </location>
</feature>
<protein>
    <recommendedName>
        <fullName evidence="2">Surface presentation of antigen domain-containing protein</fullName>
    </recommendedName>
</protein>